<comment type="caution">
    <text evidence="4">Lacks conserved residue(s) required for the propagation of feature annotation.</text>
</comment>
<dbReference type="GO" id="GO:0005524">
    <property type="term" value="F:ATP binding"/>
    <property type="evidence" value="ECO:0007669"/>
    <property type="project" value="InterPro"/>
</dbReference>
<evidence type="ECO:0000256" key="4">
    <source>
        <dbReference type="PROSITE-ProRule" id="PRU00283"/>
    </source>
</evidence>
<evidence type="ECO:0000256" key="1">
    <source>
        <dbReference type="ARBA" id="ARBA00007310"/>
    </source>
</evidence>
<dbReference type="Gene3D" id="1.20.58.1980">
    <property type="match status" value="1"/>
</dbReference>
<dbReference type="InterPro" id="IPR027640">
    <property type="entry name" value="Kinesin-like_fam"/>
</dbReference>
<dbReference type="PROSITE" id="PS50067">
    <property type="entry name" value="KINESIN_MOTOR_2"/>
    <property type="match status" value="1"/>
</dbReference>
<keyword evidence="8" id="KW-1185">Reference proteome</keyword>
<feature type="region of interest" description="Disordered" evidence="5">
    <location>
        <begin position="1"/>
        <end position="33"/>
    </location>
</feature>
<dbReference type="GO" id="GO:0003777">
    <property type="term" value="F:microtubule motor activity"/>
    <property type="evidence" value="ECO:0007669"/>
    <property type="project" value="InterPro"/>
</dbReference>
<dbReference type="PANTHER" id="PTHR47968:SF18">
    <property type="entry name" value="KINESIN-LIKE PROTEIN KIN-7F"/>
    <property type="match status" value="1"/>
</dbReference>
<dbReference type="GO" id="GO:0007018">
    <property type="term" value="P:microtubule-based movement"/>
    <property type="evidence" value="ECO:0007669"/>
    <property type="project" value="InterPro"/>
</dbReference>
<dbReference type="EMBL" id="JACMSC010000017">
    <property type="protein sequence ID" value="KAG6478024.1"/>
    <property type="molecule type" value="Genomic_DNA"/>
</dbReference>
<dbReference type="PRINTS" id="PR00380">
    <property type="entry name" value="KINESINHEAVY"/>
</dbReference>
<dbReference type="Proteomes" id="UP000734854">
    <property type="component" value="Unassembled WGS sequence"/>
</dbReference>
<evidence type="ECO:0000313" key="8">
    <source>
        <dbReference type="Proteomes" id="UP000734854"/>
    </source>
</evidence>
<dbReference type="AlphaFoldDB" id="A0A8J5F8I8"/>
<evidence type="ECO:0000256" key="5">
    <source>
        <dbReference type="SAM" id="MobiDB-lite"/>
    </source>
</evidence>
<evidence type="ECO:0000256" key="2">
    <source>
        <dbReference type="ARBA" id="ARBA00022701"/>
    </source>
</evidence>
<sequence length="521" mass="58179">MAACESKSSRKPSCPSVSSSSHDSRYDINGGGGGEEFSFSPAAAADVLTLPWLDACSLRPGPPEPAPRRPGFIHVCRSREMFSVLEAKLVTDASGGGLSTACRASLSALFAMSMSACRHFSHSPFAIDLQLGWIQHLGSFSSFQSFFFRCVFQWFLMSLSVLSGRYEAIAAHLFPSRAWRSVYVLCQTIESSTREFVSRNSTLAATVYVSSEQNFVELAVIRKFSEGRNGHIPYRDSKLTRILQSPLGGNARTAIICTMSPARSHVKQSRNTLFFANRAKQVVTNAQVNVMMSDKALIKHLLREVARFESELSDPGSTSCTSHFEVLRDKDSQIQKVSKDELRQSSGVTFQKPYIAYRSPDIESRRLCMSHESKYGGKYHLELCGKLDKDQDISSPSHSVISAAISGLILQQRRGKSYESFLKHLRREREMLYRQMQRRLTLQERIMSYNKWGINLNSKQRRLQLAQLVSTKTETAHAGESASLVGNLIGLEEQGQALKEMFGLSFLLPQQTSHRHFISSG</sequence>
<feature type="compositionally biased region" description="Low complexity" evidence="5">
    <location>
        <begin position="11"/>
        <end position="21"/>
    </location>
</feature>
<dbReference type="PANTHER" id="PTHR47968">
    <property type="entry name" value="CENTROMERE PROTEIN E"/>
    <property type="match status" value="1"/>
</dbReference>
<dbReference type="SMART" id="SM00129">
    <property type="entry name" value="KISc"/>
    <property type="match status" value="1"/>
</dbReference>
<evidence type="ECO:0000313" key="7">
    <source>
        <dbReference type="EMBL" id="KAG6478024.1"/>
    </source>
</evidence>
<keyword evidence="3" id="KW-0505">Motor protein</keyword>
<keyword evidence="2" id="KW-0493">Microtubule</keyword>
<evidence type="ECO:0000256" key="3">
    <source>
        <dbReference type="ARBA" id="ARBA00023175"/>
    </source>
</evidence>
<dbReference type="InterPro" id="IPR001752">
    <property type="entry name" value="Kinesin_motor_dom"/>
</dbReference>
<name>A0A8J5F8I8_ZINOF</name>
<gene>
    <name evidence="7" type="ORF">ZIOFF_061456</name>
</gene>
<dbReference type="GO" id="GO:0005874">
    <property type="term" value="C:microtubule"/>
    <property type="evidence" value="ECO:0007669"/>
    <property type="project" value="UniProtKB-KW"/>
</dbReference>
<dbReference type="InterPro" id="IPR021881">
    <property type="entry name" value="NACK_C"/>
</dbReference>
<evidence type="ECO:0000259" key="6">
    <source>
        <dbReference type="PROSITE" id="PS50067"/>
    </source>
</evidence>
<feature type="domain" description="Kinesin motor" evidence="6">
    <location>
        <begin position="220"/>
        <end position="282"/>
    </location>
</feature>
<dbReference type="GO" id="GO:0008017">
    <property type="term" value="F:microtubule binding"/>
    <property type="evidence" value="ECO:0007669"/>
    <property type="project" value="InterPro"/>
</dbReference>
<dbReference type="InterPro" id="IPR027417">
    <property type="entry name" value="P-loop_NTPase"/>
</dbReference>
<dbReference type="Pfam" id="PF00225">
    <property type="entry name" value="Kinesin"/>
    <property type="match status" value="1"/>
</dbReference>
<accession>A0A8J5F8I8</accession>
<dbReference type="SUPFAM" id="SSF52540">
    <property type="entry name" value="P-loop containing nucleoside triphosphate hydrolases"/>
    <property type="match status" value="1"/>
</dbReference>
<proteinExistence type="inferred from homology"/>
<dbReference type="Pfam" id="PF11995">
    <property type="entry name" value="DUF3490"/>
    <property type="match status" value="1"/>
</dbReference>
<organism evidence="7 8">
    <name type="scientific">Zingiber officinale</name>
    <name type="common">Ginger</name>
    <name type="synonym">Amomum zingiber</name>
    <dbReference type="NCBI Taxonomy" id="94328"/>
    <lineage>
        <taxon>Eukaryota</taxon>
        <taxon>Viridiplantae</taxon>
        <taxon>Streptophyta</taxon>
        <taxon>Embryophyta</taxon>
        <taxon>Tracheophyta</taxon>
        <taxon>Spermatophyta</taxon>
        <taxon>Magnoliopsida</taxon>
        <taxon>Liliopsida</taxon>
        <taxon>Zingiberales</taxon>
        <taxon>Zingiberaceae</taxon>
        <taxon>Zingiber</taxon>
    </lineage>
</organism>
<comment type="similarity">
    <text evidence="1">Belongs to the TRAFAC class myosin-kinesin ATPase superfamily. Kinesin family. KIN-7 subfamily.</text>
</comment>
<protein>
    <recommendedName>
        <fullName evidence="6">Kinesin motor domain-containing protein</fullName>
    </recommendedName>
</protein>
<reference evidence="7 8" key="1">
    <citation type="submission" date="2020-08" db="EMBL/GenBank/DDBJ databases">
        <title>Plant Genome Project.</title>
        <authorList>
            <person name="Zhang R.-G."/>
        </authorList>
    </citation>
    <scope>NUCLEOTIDE SEQUENCE [LARGE SCALE GENOMIC DNA]</scope>
    <source>
        <tissue evidence="7">Rhizome</tissue>
    </source>
</reference>
<comment type="caution">
    <text evidence="7">The sequence shown here is derived from an EMBL/GenBank/DDBJ whole genome shotgun (WGS) entry which is preliminary data.</text>
</comment>